<feature type="region of interest" description="Disordered" evidence="1">
    <location>
        <begin position="171"/>
        <end position="204"/>
    </location>
</feature>
<dbReference type="InterPro" id="IPR003593">
    <property type="entry name" value="AAA+_ATPase"/>
</dbReference>
<name>A0ABX8TTR9_9ACTN</name>
<dbReference type="InterPro" id="IPR027417">
    <property type="entry name" value="P-loop_NTPase"/>
</dbReference>
<evidence type="ECO:0000313" key="4">
    <source>
        <dbReference type="Proteomes" id="UP000824681"/>
    </source>
</evidence>
<dbReference type="Pfam" id="PF05729">
    <property type="entry name" value="NACHT"/>
    <property type="match status" value="1"/>
</dbReference>
<dbReference type="Proteomes" id="UP000824681">
    <property type="component" value="Chromosome"/>
</dbReference>
<dbReference type="Gene3D" id="3.40.50.300">
    <property type="entry name" value="P-loop containing nucleotide triphosphate hydrolases"/>
    <property type="match status" value="2"/>
</dbReference>
<evidence type="ECO:0000259" key="2">
    <source>
        <dbReference type="SMART" id="SM00382"/>
    </source>
</evidence>
<feature type="domain" description="AAA+ ATPase" evidence="2">
    <location>
        <begin position="640"/>
        <end position="803"/>
    </location>
</feature>
<dbReference type="SMART" id="SM00382">
    <property type="entry name" value="AAA"/>
    <property type="match status" value="2"/>
</dbReference>
<proteinExistence type="predicted"/>
<accession>A0ABX8TTR9</accession>
<feature type="domain" description="AAA+ ATPase" evidence="2">
    <location>
        <begin position="222"/>
        <end position="529"/>
    </location>
</feature>
<protein>
    <submittedName>
        <fullName evidence="3">KAP family P-loop domain protein</fullName>
    </submittedName>
</protein>
<dbReference type="SUPFAM" id="SSF52540">
    <property type="entry name" value="P-loop containing nucleoside triphosphate hydrolases"/>
    <property type="match status" value="2"/>
</dbReference>
<dbReference type="InterPro" id="IPR011646">
    <property type="entry name" value="KAP_P-loop"/>
</dbReference>
<evidence type="ECO:0000256" key="1">
    <source>
        <dbReference type="SAM" id="MobiDB-lite"/>
    </source>
</evidence>
<dbReference type="PANTHER" id="PTHR22674:SF6">
    <property type="entry name" value="NTPASE KAP FAMILY P-LOOP DOMAIN-CONTAINING PROTEIN 1"/>
    <property type="match status" value="1"/>
</dbReference>
<dbReference type="InterPro" id="IPR007111">
    <property type="entry name" value="NACHT_NTPase"/>
</dbReference>
<sequence length="919" mass="99863">MSCNGGMPPRRRALPRLCLVTAVILLSFWPSALARAAAGPEFLERDRLTIPLDRLAKGTWQVVLVNPGPATDVEVRLAGSVTDALALKGDSRVRLPPVGTATVTVAAGPRPHAGTGHLVLISAAGVDRLQVAVTPPPVPFVQRHAWTITGAGTVLLAAATAWLLRRRARRRPAKGAAAPAPRAPAAPESKGFTHTDEPALKDGLRREEYARHLADLARYATPPMVIGVFGEWGTGKTSMLMQVRGQLRDAPECAHVWYDPWQHQYDENPVLPLLHVIVKDLGLEGRENVLRTLRTISDVLGSLVLSAALKINLSDVRASVEDYDSEHFRIRSERTRLHEHLGALIDEALAASGKERLVVFVDDLDRCEADRITALLEALRLHFNRKNCVFVLGVAKGPLIAAVREKYKDPVGEYLDKIIQFPFEMPRLSEDDFARYLDGLLTDEIRVAGPMLRCGLRRNARAIKRFVNVLILQDRVAKDRRLDPYDVSVLAAVLLLRDSAPADYARLVADPALLRRLVRTPDLEPGAGLSELTLSIVRELRNSPSGAPDDMLSYIDLVRESPVPQPSELSSAAEQPPAAELSRQLELRAMLEEAATEARSRAGDMVNDLVCDGDPLEPVLRVRGAERTGLAALDGVLARPGAKVFLSGVPGVGKSVLAAGLARRLAERRGPQTPVLLSCGELPTRFAEHERWVTHALAAEYRLSAADAHAAVTRGMLVLILDGLEALEPGLRPGFLSWARATGCGVVVTGRDQAVPGFEPVTVLGVPATEARRRFEALLTTHRIDPDRLLGLTTELMSFPLLLGVLTRDQRWIDDLPEDPVRFLPWYADLAMHRTAAAGFAPESAELALGGLARATAARHHVFSAEDTDVRTRVRGAGVPDVPAFLDAAARAGLLREAASGSYHFVHPLLRERLAAGGR</sequence>
<evidence type="ECO:0000313" key="3">
    <source>
        <dbReference type="EMBL" id="QYC38872.1"/>
    </source>
</evidence>
<feature type="compositionally biased region" description="Low complexity" evidence="1">
    <location>
        <begin position="174"/>
        <end position="187"/>
    </location>
</feature>
<dbReference type="Pfam" id="PF07693">
    <property type="entry name" value="KAP_NTPase"/>
    <property type="match status" value="1"/>
</dbReference>
<keyword evidence="4" id="KW-1185">Reference proteome</keyword>
<organism evidence="3 4">
    <name type="scientific">Nonomuraea coxensis DSM 45129</name>
    <dbReference type="NCBI Taxonomy" id="1122611"/>
    <lineage>
        <taxon>Bacteria</taxon>
        <taxon>Bacillati</taxon>
        <taxon>Actinomycetota</taxon>
        <taxon>Actinomycetes</taxon>
        <taxon>Streptosporangiales</taxon>
        <taxon>Streptosporangiaceae</taxon>
        <taxon>Nonomuraea</taxon>
    </lineage>
</organism>
<gene>
    <name evidence="3" type="ORF">Nocox_06225</name>
</gene>
<dbReference type="EMBL" id="CP068985">
    <property type="protein sequence ID" value="QYC38872.1"/>
    <property type="molecule type" value="Genomic_DNA"/>
</dbReference>
<reference evidence="3 4" key="1">
    <citation type="journal article" date="2021" name="ACS Chem. Biol.">
        <title>Genomic-Led Discovery of a Novel Glycopeptide Antibiotic by Nonomuraea coxensis DSM 45129.</title>
        <authorList>
            <person name="Yushchuk O."/>
            <person name="Vior N.M."/>
            <person name="Andreo-Vidal A."/>
            <person name="Berini F."/>
            <person name="Ruckert C."/>
            <person name="Busche T."/>
            <person name="Binda E."/>
            <person name="Kalinowski J."/>
            <person name="Truman A.W."/>
            <person name="Marinelli F."/>
        </authorList>
    </citation>
    <scope>NUCLEOTIDE SEQUENCE [LARGE SCALE GENOMIC DNA]</scope>
    <source>
        <strain evidence="3 4">DSM 45129</strain>
    </source>
</reference>
<dbReference type="PANTHER" id="PTHR22674">
    <property type="entry name" value="NTPASE, KAP FAMILY P-LOOP DOMAIN-CONTAINING 1"/>
    <property type="match status" value="1"/>
</dbReference>
<feature type="compositionally biased region" description="Basic and acidic residues" evidence="1">
    <location>
        <begin position="191"/>
        <end position="204"/>
    </location>
</feature>
<dbReference type="InterPro" id="IPR052754">
    <property type="entry name" value="NTPase_KAP_P-loop"/>
</dbReference>